<feature type="region of interest" description="Disordered" evidence="1">
    <location>
        <begin position="92"/>
        <end position="136"/>
    </location>
</feature>
<feature type="domain" description="Prokaryotic-type class I peptide chain release factors" evidence="2">
    <location>
        <begin position="18"/>
        <end position="34"/>
    </location>
</feature>
<dbReference type="GO" id="GO:0072344">
    <property type="term" value="P:rescue of stalled ribosome"/>
    <property type="evidence" value="ECO:0007669"/>
    <property type="project" value="TreeGrafter"/>
</dbReference>
<gene>
    <name evidence="3" type="ORF">FHG12_06880</name>
</gene>
<accession>A0A5B7ZYE9</accession>
<name>A0A5B7ZYE9_9BACT</name>
<evidence type="ECO:0000256" key="1">
    <source>
        <dbReference type="SAM" id="MobiDB-lite"/>
    </source>
</evidence>
<dbReference type="RefSeq" id="WP_139515029.1">
    <property type="nucleotide sequence ID" value="NZ_CP040896.1"/>
</dbReference>
<dbReference type="EC" id="3.1.1.29" evidence="3"/>
<organism evidence="3 4">
    <name type="scientific">Hymenobacter jejuensis</name>
    <dbReference type="NCBI Taxonomy" id="2502781"/>
    <lineage>
        <taxon>Bacteria</taxon>
        <taxon>Pseudomonadati</taxon>
        <taxon>Bacteroidota</taxon>
        <taxon>Cytophagia</taxon>
        <taxon>Cytophagales</taxon>
        <taxon>Hymenobacteraceae</taxon>
        <taxon>Hymenobacter</taxon>
    </lineage>
</organism>
<dbReference type="KEGG" id="hyj:FHG12_06880"/>
<keyword evidence="4" id="KW-1185">Reference proteome</keyword>
<dbReference type="Pfam" id="PF00472">
    <property type="entry name" value="RF-1"/>
    <property type="match status" value="1"/>
</dbReference>
<sequence>MLPPASAFLPELQLQTARSSGPGGQNVNKVESKVELRFHVASSQLLTEEQKQTLLDKLSKQLTAEGFLLITAQEDRSQLRNKETALRKFHDTLQRALRRPKPRRATKPSAGAVRERLASKKKHSEKKASRSRPDIQ</sequence>
<dbReference type="PANTHER" id="PTHR47814">
    <property type="entry name" value="PEPTIDYL-TRNA HYDROLASE ARFB"/>
    <property type="match status" value="1"/>
</dbReference>
<dbReference type="GO" id="GO:0043022">
    <property type="term" value="F:ribosome binding"/>
    <property type="evidence" value="ECO:0007669"/>
    <property type="project" value="TreeGrafter"/>
</dbReference>
<evidence type="ECO:0000259" key="2">
    <source>
        <dbReference type="PROSITE" id="PS00745"/>
    </source>
</evidence>
<dbReference type="SUPFAM" id="SSF110916">
    <property type="entry name" value="Peptidyl-tRNA hydrolase domain-like"/>
    <property type="match status" value="1"/>
</dbReference>
<reference evidence="3 4" key="1">
    <citation type="submission" date="2019-06" db="EMBL/GenBank/DDBJ databases">
        <authorList>
            <person name="Srinivasan S."/>
        </authorList>
    </citation>
    <scope>NUCLEOTIDE SEQUENCE [LARGE SCALE GENOMIC DNA]</scope>
    <source>
        <strain evidence="3 4">17J68-5</strain>
    </source>
</reference>
<dbReference type="Proteomes" id="UP000305398">
    <property type="component" value="Chromosome"/>
</dbReference>
<dbReference type="GO" id="GO:0004045">
    <property type="term" value="F:peptidyl-tRNA hydrolase activity"/>
    <property type="evidence" value="ECO:0007669"/>
    <property type="project" value="UniProtKB-EC"/>
</dbReference>
<dbReference type="PROSITE" id="PS00745">
    <property type="entry name" value="RF_PROK_I"/>
    <property type="match status" value="1"/>
</dbReference>
<dbReference type="InterPro" id="IPR000352">
    <property type="entry name" value="Pep_chain_release_fac_I"/>
</dbReference>
<evidence type="ECO:0000313" key="3">
    <source>
        <dbReference type="EMBL" id="QDA59849.1"/>
    </source>
</evidence>
<dbReference type="GO" id="GO:0003747">
    <property type="term" value="F:translation release factor activity"/>
    <property type="evidence" value="ECO:0007669"/>
    <property type="project" value="InterPro"/>
</dbReference>
<evidence type="ECO:0000313" key="4">
    <source>
        <dbReference type="Proteomes" id="UP000305398"/>
    </source>
</evidence>
<feature type="compositionally biased region" description="Basic residues" evidence="1">
    <location>
        <begin position="96"/>
        <end position="106"/>
    </location>
</feature>
<dbReference type="PANTHER" id="PTHR47814:SF1">
    <property type="entry name" value="PEPTIDYL-TRNA HYDROLASE ARFB"/>
    <property type="match status" value="1"/>
</dbReference>
<dbReference type="Gene3D" id="3.30.160.20">
    <property type="match status" value="1"/>
</dbReference>
<dbReference type="NCBIfam" id="NF006718">
    <property type="entry name" value="PRK09256.1"/>
    <property type="match status" value="1"/>
</dbReference>
<protein>
    <submittedName>
        <fullName evidence="3">Aminoacyl-tRNA hydrolase</fullName>
        <ecNumber evidence="3">3.1.1.29</ecNumber>
    </submittedName>
</protein>
<keyword evidence="3" id="KW-0378">Hydrolase</keyword>
<dbReference type="EMBL" id="CP040896">
    <property type="protein sequence ID" value="QDA59849.1"/>
    <property type="molecule type" value="Genomic_DNA"/>
</dbReference>
<dbReference type="OrthoDB" id="9815709at2"/>
<dbReference type="AlphaFoldDB" id="A0A5B7ZYE9"/>
<feature type="compositionally biased region" description="Basic and acidic residues" evidence="1">
    <location>
        <begin position="126"/>
        <end position="136"/>
    </location>
</feature>
<proteinExistence type="predicted"/>